<name>A0AB36K2Y2_9GAMM</name>
<dbReference type="EMBL" id="MUEK01000001">
    <property type="protein sequence ID" value="OOE41691.1"/>
    <property type="molecule type" value="Genomic_DNA"/>
</dbReference>
<gene>
    <name evidence="1" type="ORF">BZG00_01605</name>
</gene>
<organism evidence="1 2">
    <name type="scientific">Salinivibrio kushneri</name>
    <dbReference type="NCBI Taxonomy" id="1908198"/>
    <lineage>
        <taxon>Bacteria</taxon>
        <taxon>Pseudomonadati</taxon>
        <taxon>Pseudomonadota</taxon>
        <taxon>Gammaproteobacteria</taxon>
        <taxon>Vibrionales</taxon>
        <taxon>Vibrionaceae</taxon>
        <taxon>Salinivibrio</taxon>
    </lineage>
</organism>
<evidence type="ECO:0000313" key="1">
    <source>
        <dbReference type="EMBL" id="OOE41691.1"/>
    </source>
</evidence>
<protein>
    <submittedName>
        <fullName evidence="1">Uncharacterized protein</fullName>
    </submittedName>
</protein>
<dbReference type="AlphaFoldDB" id="A0AB36K2Y2"/>
<proteinExistence type="predicted"/>
<keyword evidence="2" id="KW-1185">Reference proteome</keyword>
<accession>A0AB36K2Y2</accession>
<reference evidence="1 2" key="1">
    <citation type="journal article" date="2017" name="Genome Announc.">
        <title>Draft Genome Sequences of Salinivibrio proteolyticus, Salinivibrio sharmensis, Salinivibrio siamensis, Salinivibrio costicola subsp. alcaliphilus, Salinivibrio costicola subsp. vallismortis, and 29 New Isolates Belonging to the Genus Salinivibrio.</title>
        <authorList>
            <person name="Lopez-Hermoso C."/>
            <person name="de la Haba R.R."/>
            <person name="Sanchez-Porro C."/>
            <person name="Bayliss S.C."/>
            <person name="Feil E.J."/>
            <person name="Ventosa A."/>
        </authorList>
    </citation>
    <scope>NUCLEOTIDE SEQUENCE [LARGE SCALE GENOMIC DNA]</scope>
    <source>
        <strain evidence="1 2">AL184</strain>
    </source>
</reference>
<evidence type="ECO:0000313" key="2">
    <source>
        <dbReference type="Proteomes" id="UP000189021"/>
    </source>
</evidence>
<comment type="caution">
    <text evidence="1">The sequence shown here is derived from an EMBL/GenBank/DDBJ whole genome shotgun (WGS) entry which is preliminary data.</text>
</comment>
<sequence length="92" mass="10775">MYSPWRMANVQLSCEHATILPKHCAVTTKNFKPKEPRIANQLDFFIHWFSGYQAVLHRGLLLDFQTFSHILKKLDSDKYPQNRALLDTDRAT</sequence>
<dbReference type="Proteomes" id="UP000189021">
    <property type="component" value="Unassembled WGS sequence"/>
</dbReference>